<sequence length="171" mass="18457">MTRTPSGPKLGMRSCSRCPRLCVAATATYMSAGDLLFYDFGMMGEIVPDVRTRLLLLVRDGEEGGTAPHVGLRGHRVRNIQVRFAPRVYVCVKGSGGKTGRRWATFDAQFSCVPTALLVTENGKIGRCRPGARGCQGLVCVSLHGPHQSHGRHESPPRPSSPCPSPASFRP</sequence>
<evidence type="ECO:0000313" key="2">
    <source>
        <dbReference type="EMBL" id="GLC49540.1"/>
    </source>
</evidence>
<feature type="region of interest" description="Disordered" evidence="1">
    <location>
        <begin position="146"/>
        <end position="171"/>
    </location>
</feature>
<gene>
    <name evidence="2" type="primary">PLESTB000506</name>
    <name evidence="2" type="ORF">PLESTB_000252800</name>
</gene>
<evidence type="ECO:0000313" key="3">
    <source>
        <dbReference type="Proteomes" id="UP001165080"/>
    </source>
</evidence>
<reference evidence="2 3" key="1">
    <citation type="journal article" date="2023" name="Commun. Biol.">
        <title>Reorganization of the ancestral sex-determining regions during the evolution of trioecy in Pleodorina starrii.</title>
        <authorList>
            <person name="Takahashi K."/>
            <person name="Suzuki S."/>
            <person name="Kawai-Toyooka H."/>
            <person name="Yamamoto K."/>
            <person name="Hamaji T."/>
            <person name="Ootsuki R."/>
            <person name="Yamaguchi H."/>
            <person name="Kawachi M."/>
            <person name="Higashiyama T."/>
            <person name="Nozaki H."/>
        </authorList>
    </citation>
    <scope>NUCLEOTIDE SEQUENCE [LARGE SCALE GENOMIC DNA]</scope>
    <source>
        <strain evidence="2 3">NIES-4479</strain>
    </source>
</reference>
<dbReference type="EMBL" id="BRXU01000002">
    <property type="protein sequence ID" value="GLC49540.1"/>
    <property type="molecule type" value="Genomic_DNA"/>
</dbReference>
<evidence type="ECO:0000256" key="1">
    <source>
        <dbReference type="SAM" id="MobiDB-lite"/>
    </source>
</evidence>
<proteinExistence type="predicted"/>
<name>A0A9W6BD19_9CHLO</name>
<dbReference type="AlphaFoldDB" id="A0A9W6BD19"/>
<protein>
    <submittedName>
        <fullName evidence="2">Uncharacterized protein</fullName>
    </submittedName>
</protein>
<organism evidence="2 3">
    <name type="scientific">Pleodorina starrii</name>
    <dbReference type="NCBI Taxonomy" id="330485"/>
    <lineage>
        <taxon>Eukaryota</taxon>
        <taxon>Viridiplantae</taxon>
        <taxon>Chlorophyta</taxon>
        <taxon>core chlorophytes</taxon>
        <taxon>Chlorophyceae</taxon>
        <taxon>CS clade</taxon>
        <taxon>Chlamydomonadales</taxon>
        <taxon>Volvocaceae</taxon>
        <taxon>Pleodorina</taxon>
    </lineage>
</organism>
<keyword evidence="3" id="KW-1185">Reference proteome</keyword>
<dbReference type="Proteomes" id="UP001165080">
    <property type="component" value="Unassembled WGS sequence"/>
</dbReference>
<accession>A0A9W6BD19</accession>
<comment type="caution">
    <text evidence="2">The sequence shown here is derived from an EMBL/GenBank/DDBJ whole genome shotgun (WGS) entry which is preliminary data.</text>
</comment>